<dbReference type="Pfam" id="PF13549">
    <property type="entry name" value="ATP-grasp_5"/>
    <property type="match status" value="1"/>
</dbReference>
<gene>
    <name evidence="4" type="ORF">ACFO60_35240</name>
</gene>
<dbReference type="EMBL" id="JBHSFP010000038">
    <property type="protein sequence ID" value="MFC4536051.1"/>
    <property type="molecule type" value="Genomic_DNA"/>
</dbReference>
<dbReference type="GO" id="GO:0016746">
    <property type="term" value="F:acyltransferase activity"/>
    <property type="evidence" value="ECO:0007669"/>
    <property type="project" value="UniProtKB-KW"/>
</dbReference>
<dbReference type="InterPro" id="IPR043938">
    <property type="entry name" value="Ligase_CoA_dom"/>
</dbReference>
<dbReference type="PROSITE" id="PS51186">
    <property type="entry name" value="GNAT"/>
    <property type="match status" value="1"/>
</dbReference>
<dbReference type="InterPro" id="IPR032875">
    <property type="entry name" value="Succ_CoA_lig_flav_dom"/>
</dbReference>
<dbReference type="Gene3D" id="3.40.630.30">
    <property type="match status" value="1"/>
</dbReference>
<dbReference type="Gene3D" id="3.30.1490.20">
    <property type="entry name" value="ATP-grasp fold, A domain"/>
    <property type="match status" value="1"/>
</dbReference>
<keyword evidence="1" id="KW-0547">Nucleotide-binding</keyword>
<dbReference type="SUPFAM" id="SSF52210">
    <property type="entry name" value="Succinyl-CoA synthetase domains"/>
    <property type="match status" value="2"/>
</dbReference>
<dbReference type="InterPro" id="IPR011761">
    <property type="entry name" value="ATP-grasp"/>
</dbReference>
<dbReference type="InterPro" id="IPR016102">
    <property type="entry name" value="Succinyl-CoA_synth-like"/>
</dbReference>
<name>A0ABV9CRZ3_9ACTN</name>
<dbReference type="SUPFAM" id="SSF56059">
    <property type="entry name" value="Glutathione synthetase ATP-binding domain-like"/>
    <property type="match status" value="1"/>
</dbReference>
<dbReference type="EC" id="2.3.1.-" evidence="4"/>
<dbReference type="Gene3D" id="3.40.50.261">
    <property type="entry name" value="Succinyl-CoA synthetase domains"/>
    <property type="match status" value="2"/>
</dbReference>
<dbReference type="SUPFAM" id="SSF51735">
    <property type="entry name" value="NAD(P)-binding Rossmann-fold domains"/>
    <property type="match status" value="1"/>
</dbReference>
<keyword evidence="4" id="KW-0012">Acyltransferase</keyword>
<dbReference type="Pfam" id="PF13380">
    <property type="entry name" value="CoA_binding_2"/>
    <property type="match status" value="1"/>
</dbReference>
<dbReference type="Pfam" id="PF13607">
    <property type="entry name" value="Succ_CoA_lig"/>
    <property type="match status" value="1"/>
</dbReference>
<evidence type="ECO:0000313" key="5">
    <source>
        <dbReference type="Proteomes" id="UP001596004"/>
    </source>
</evidence>
<dbReference type="InterPro" id="IPR013815">
    <property type="entry name" value="ATP_grasp_subdomain_1"/>
</dbReference>
<dbReference type="InterPro" id="IPR000182">
    <property type="entry name" value="GNAT_dom"/>
</dbReference>
<keyword evidence="5" id="KW-1185">Reference proteome</keyword>
<evidence type="ECO:0000259" key="2">
    <source>
        <dbReference type="PROSITE" id="PS50975"/>
    </source>
</evidence>
<dbReference type="Gene3D" id="3.30.470.20">
    <property type="entry name" value="ATP-grasp fold, B domain"/>
    <property type="match status" value="1"/>
</dbReference>
<dbReference type="PANTHER" id="PTHR42793">
    <property type="entry name" value="COA BINDING DOMAIN CONTAINING PROTEIN"/>
    <property type="match status" value="1"/>
</dbReference>
<evidence type="ECO:0000259" key="3">
    <source>
        <dbReference type="PROSITE" id="PS51186"/>
    </source>
</evidence>
<dbReference type="PROSITE" id="PS50975">
    <property type="entry name" value="ATP_GRASP"/>
    <property type="match status" value="1"/>
</dbReference>
<dbReference type="InterPro" id="IPR016181">
    <property type="entry name" value="Acyl_CoA_acyltransferase"/>
</dbReference>
<evidence type="ECO:0000256" key="1">
    <source>
        <dbReference type="PROSITE-ProRule" id="PRU00409"/>
    </source>
</evidence>
<proteinExistence type="predicted"/>
<accession>A0ABV9CRZ3</accession>
<sequence length="885" mass="91457">MTPVLPEECDVLLRDGGIAHIRPLRPSDAEALHALVDRSSERSTYLRFCTGGTGTAHSYMDRMTGPGYQGRALVALLRGRLAGVAECVGGDPGGRGDLGILLDDQSHGHGLGTVMLEHLAHDAAEHGVKEIVADVLPENRPMLKVLGDTGLRVTRAYVDGMVQVVISTGATGELLARIEAREHEADRNSLAAVFAPRAVAVVGAGRAPTGIGHRVLANLVEGGFPGPIYPVDPHAAEVCGLRAYPDLASAPGEADLAVVATPAATVLDVARDCARHGVRALVVVSAGFAEAGHGEQEAELLKICREAGMRLVGPNCLGVADTTTSLNASLLPRRPRAGGLGLMSQSGAIAVAVIDRAAEVGLGISSFASVGDKADVSGNDLLEYWEDDPATEVVALYLSSFGNPRRFGRVARRVSAVKPVVVVKSGRGAAADRAVRSRTAAAATPDAAVDALLRASGVIREDSVQDMLDTARLLALQPLPAGRRVAIVGNSGGPQALTADACEQRGLVVPELSPATLAALRSRLGPAAALANPVDVTADGTAAELAGSVTAVLADPGVDAVLIVYTPPFGSGLAATREAIDAAARGAAKTVLACVAGHDGLIGARLPSYAFPEQAVHALGRAVDYAAWRSRPADPPVEVPPVHTATARRIVRDELAGNPGGRRMDHDAAARLLGCYGVRVAETVTVTGPEEAGRAAARLGLPAVLKAAGPDLVHRSEVGGVRAGLRDAAEVEEAYRAMAERVGPAMTGALVQRMAGEGVEMIVSGVAHEAFGPLVMAGMGGVIAELLADRAFRVPPISHAEAARMLGELRCAPLLHGYRGRPAVDVEELEANIIGVGRLMDDIPEIAELDLDPVIVMPSGAVAVDVRVRLASASPLPSPYRRRLR</sequence>
<feature type="domain" description="ATP-grasp" evidence="2">
    <location>
        <begin position="670"/>
        <end position="708"/>
    </location>
</feature>
<dbReference type="RefSeq" id="WP_380849747.1">
    <property type="nucleotide sequence ID" value="NZ_JBHSFP010000038.1"/>
</dbReference>
<dbReference type="InterPro" id="IPR003781">
    <property type="entry name" value="CoA-bd"/>
</dbReference>
<dbReference type="Gene3D" id="3.40.50.720">
    <property type="entry name" value="NAD(P)-binding Rossmann-like Domain"/>
    <property type="match status" value="1"/>
</dbReference>
<protein>
    <submittedName>
        <fullName evidence="4">GNAT family N-acetyltransferase</fullName>
        <ecNumber evidence="4">2.3.1.-</ecNumber>
    </submittedName>
</protein>
<keyword evidence="4" id="KW-0808">Transferase</keyword>
<dbReference type="Proteomes" id="UP001596004">
    <property type="component" value="Unassembled WGS sequence"/>
</dbReference>
<keyword evidence="1" id="KW-0067">ATP-binding</keyword>
<feature type="domain" description="N-acetyltransferase" evidence="3">
    <location>
        <begin position="19"/>
        <end position="181"/>
    </location>
</feature>
<evidence type="ECO:0000313" key="4">
    <source>
        <dbReference type="EMBL" id="MFC4536051.1"/>
    </source>
</evidence>
<dbReference type="Pfam" id="PF19045">
    <property type="entry name" value="Ligase_CoA_2"/>
    <property type="match status" value="1"/>
</dbReference>
<dbReference type="SUPFAM" id="SSF55729">
    <property type="entry name" value="Acyl-CoA N-acyltransferases (Nat)"/>
    <property type="match status" value="1"/>
</dbReference>
<dbReference type="SMART" id="SM00881">
    <property type="entry name" value="CoA_binding"/>
    <property type="match status" value="1"/>
</dbReference>
<organism evidence="4 5">
    <name type="scientific">Sphaerisporangium dianthi</name>
    <dbReference type="NCBI Taxonomy" id="1436120"/>
    <lineage>
        <taxon>Bacteria</taxon>
        <taxon>Bacillati</taxon>
        <taxon>Actinomycetota</taxon>
        <taxon>Actinomycetes</taxon>
        <taxon>Streptosporangiales</taxon>
        <taxon>Streptosporangiaceae</taxon>
        <taxon>Sphaerisporangium</taxon>
    </lineage>
</organism>
<reference evidence="5" key="1">
    <citation type="journal article" date="2019" name="Int. J. Syst. Evol. Microbiol.">
        <title>The Global Catalogue of Microorganisms (GCM) 10K type strain sequencing project: providing services to taxonomists for standard genome sequencing and annotation.</title>
        <authorList>
            <consortium name="The Broad Institute Genomics Platform"/>
            <consortium name="The Broad Institute Genome Sequencing Center for Infectious Disease"/>
            <person name="Wu L."/>
            <person name="Ma J."/>
        </authorList>
    </citation>
    <scope>NUCLEOTIDE SEQUENCE [LARGE SCALE GENOMIC DNA]</scope>
    <source>
        <strain evidence="5">CGMCC 4.7132</strain>
    </source>
</reference>
<comment type="caution">
    <text evidence="4">The sequence shown here is derived from an EMBL/GenBank/DDBJ whole genome shotgun (WGS) entry which is preliminary data.</text>
</comment>
<dbReference type="Pfam" id="PF13302">
    <property type="entry name" value="Acetyltransf_3"/>
    <property type="match status" value="1"/>
</dbReference>
<dbReference type="InterPro" id="IPR036291">
    <property type="entry name" value="NAD(P)-bd_dom_sf"/>
</dbReference>
<dbReference type="PANTHER" id="PTHR42793:SF1">
    <property type="entry name" value="PEPTIDYL-LYSINE N-ACETYLTRANSFERASE PATZ"/>
    <property type="match status" value="1"/>
</dbReference>